<dbReference type="Pfam" id="PF09339">
    <property type="entry name" value="HTH_IclR"/>
    <property type="match status" value="1"/>
</dbReference>
<proteinExistence type="predicted"/>
<dbReference type="InterPro" id="IPR014757">
    <property type="entry name" value="Tscrpt_reg_IclR_C"/>
</dbReference>
<dbReference type="EMBL" id="CABVPY010000003">
    <property type="protein sequence ID" value="VWB19059.1"/>
    <property type="molecule type" value="Genomic_DNA"/>
</dbReference>
<keyword evidence="3" id="KW-0804">Transcription</keyword>
<dbReference type="PANTHER" id="PTHR30136:SF33">
    <property type="entry name" value="TRANSCRIPTIONAL REGULATORY PROTEIN"/>
    <property type="match status" value="1"/>
</dbReference>
<accession>A0A6P2HQ48</accession>
<feature type="domain" description="HTH iclR-type" evidence="4">
    <location>
        <begin position="19"/>
        <end position="81"/>
    </location>
</feature>
<dbReference type="Proteomes" id="UP000494170">
    <property type="component" value="Unassembled WGS sequence"/>
</dbReference>
<sequence length="270" mass="29240">MTNPSNHAETATPEPAQVTLTLDRGLQLLRAFHAERAPLTNGELAQRTGMSRSAVSRLTSTLIQLGYIRRVAGGTRFELATGVFGIGHAYLETNPVTRLAQPLMQQLADRLDVSVALATADGLDMLYIAHRTSSGIATLRLGVGSLLPMGLTSIGRAWLWGLPDPLRQDYVARLLEAAGAQRDAIRTGIDHAFEDLRENGVCMSYGEFQRNAYGIALPVSVGDTATPMSLSCGAIKARADIDAIRQRIVPALKQAALDLEHELRDVRYEP</sequence>
<evidence type="ECO:0000259" key="4">
    <source>
        <dbReference type="PROSITE" id="PS51077"/>
    </source>
</evidence>
<dbReference type="PANTHER" id="PTHR30136">
    <property type="entry name" value="HELIX-TURN-HELIX TRANSCRIPTIONAL REGULATOR, ICLR FAMILY"/>
    <property type="match status" value="1"/>
</dbReference>
<dbReference type="InterPro" id="IPR029016">
    <property type="entry name" value="GAF-like_dom_sf"/>
</dbReference>
<dbReference type="InterPro" id="IPR050707">
    <property type="entry name" value="HTH_MetabolicPath_Reg"/>
</dbReference>
<dbReference type="InterPro" id="IPR036390">
    <property type="entry name" value="WH_DNA-bd_sf"/>
</dbReference>
<reference evidence="6 7" key="1">
    <citation type="submission" date="2019-09" db="EMBL/GenBank/DDBJ databases">
        <authorList>
            <person name="Depoorter E."/>
        </authorList>
    </citation>
    <scope>NUCLEOTIDE SEQUENCE [LARGE SCALE GENOMIC DNA]</scope>
    <source>
        <strain evidence="6">LMG 6863</strain>
    </source>
</reference>
<dbReference type="RefSeq" id="WP_174937580.1">
    <property type="nucleotide sequence ID" value="NZ_CABVPY010000003.1"/>
</dbReference>
<dbReference type="InterPro" id="IPR036388">
    <property type="entry name" value="WH-like_DNA-bd_sf"/>
</dbReference>
<name>A0A6P2HQ48_BURL3</name>
<dbReference type="PROSITE" id="PS51078">
    <property type="entry name" value="ICLR_ED"/>
    <property type="match status" value="1"/>
</dbReference>
<dbReference type="Gene3D" id="3.30.450.40">
    <property type="match status" value="1"/>
</dbReference>
<dbReference type="GO" id="GO:0003700">
    <property type="term" value="F:DNA-binding transcription factor activity"/>
    <property type="evidence" value="ECO:0007669"/>
    <property type="project" value="TreeGrafter"/>
</dbReference>
<keyword evidence="1" id="KW-0805">Transcription regulation</keyword>
<dbReference type="SUPFAM" id="SSF55781">
    <property type="entry name" value="GAF domain-like"/>
    <property type="match status" value="1"/>
</dbReference>
<gene>
    <name evidence="6" type="ORF">BLA6863_00729</name>
</gene>
<dbReference type="PROSITE" id="PS51077">
    <property type="entry name" value="HTH_ICLR"/>
    <property type="match status" value="1"/>
</dbReference>
<dbReference type="InterPro" id="IPR005471">
    <property type="entry name" value="Tscrpt_reg_IclR_N"/>
</dbReference>
<dbReference type="GO" id="GO:0045892">
    <property type="term" value="P:negative regulation of DNA-templated transcription"/>
    <property type="evidence" value="ECO:0007669"/>
    <property type="project" value="TreeGrafter"/>
</dbReference>
<dbReference type="SUPFAM" id="SSF46785">
    <property type="entry name" value="Winged helix' DNA-binding domain"/>
    <property type="match status" value="1"/>
</dbReference>
<evidence type="ECO:0000256" key="2">
    <source>
        <dbReference type="ARBA" id="ARBA00023125"/>
    </source>
</evidence>
<feature type="domain" description="IclR-ED" evidence="5">
    <location>
        <begin position="82"/>
        <end position="265"/>
    </location>
</feature>
<dbReference type="GO" id="GO:0003677">
    <property type="term" value="F:DNA binding"/>
    <property type="evidence" value="ECO:0007669"/>
    <property type="project" value="UniProtKB-KW"/>
</dbReference>
<evidence type="ECO:0000313" key="6">
    <source>
        <dbReference type="EMBL" id="VWB19059.1"/>
    </source>
</evidence>
<dbReference type="AlphaFoldDB" id="A0A6P2HQ48"/>
<evidence type="ECO:0000313" key="7">
    <source>
        <dbReference type="Proteomes" id="UP000494170"/>
    </source>
</evidence>
<organism evidence="6 7">
    <name type="scientific">Burkholderia lata (strain ATCC 17760 / DSM 23089 / LMG 22485 / NCIMB 9086 / R18194 / 383)</name>
    <dbReference type="NCBI Taxonomy" id="482957"/>
    <lineage>
        <taxon>Bacteria</taxon>
        <taxon>Pseudomonadati</taxon>
        <taxon>Pseudomonadota</taxon>
        <taxon>Betaproteobacteria</taxon>
        <taxon>Burkholderiales</taxon>
        <taxon>Burkholderiaceae</taxon>
        <taxon>Burkholderia</taxon>
        <taxon>Burkholderia cepacia complex</taxon>
    </lineage>
</organism>
<dbReference type="Gene3D" id="1.10.10.10">
    <property type="entry name" value="Winged helix-like DNA-binding domain superfamily/Winged helix DNA-binding domain"/>
    <property type="match status" value="1"/>
</dbReference>
<evidence type="ECO:0000256" key="3">
    <source>
        <dbReference type="ARBA" id="ARBA00023163"/>
    </source>
</evidence>
<dbReference type="SMART" id="SM00346">
    <property type="entry name" value="HTH_ICLR"/>
    <property type="match status" value="1"/>
</dbReference>
<keyword evidence="2" id="KW-0238">DNA-binding</keyword>
<dbReference type="Pfam" id="PF01614">
    <property type="entry name" value="IclR_C"/>
    <property type="match status" value="1"/>
</dbReference>
<evidence type="ECO:0000259" key="5">
    <source>
        <dbReference type="PROSITE" id="PS51078"/>
    </source>
</evidence>
<protein>
    <submittedName>
        <fullName evidence="6">IclR family transcriptional regulator</fullName>
    </submittedName>
</protein>
<evidence type="ECO:0000256" key="1">
    <source>
        <dbReference type="ARBA" id="ARBA00023015"/>
    </source>
</evidence>